<evidence type="ECO:0000313" key="3">
    <source>
        <dbReference type="Proteomes" id="UP000576792"/>
    </source>
</evidence>
<sequence>MVEPNGLRETAISWLEMRTDGGRDPLTRDEIQDFEFDGEQFKLQSTQQGIRKPAGFSAALSIQTVFRRPGQERPYEDVIGDDGLLRYMWRGNDPTFPENVGLRNAMEQKLPIIWFWGVGMQPARFQVIAPVYVVGEEPNEQRFLLTATEPAADISEIDFSAHEFVAKRYLTRMAKVRVHQPVFRATVLTAYENRCAVCNLAHPSLLDAAHIVADGDEKGIASVVNGLAMCKIHHAAFDRYFLGVRPDYTVEIRHDLLEEVDGPMLRHGLQEIHGQKLMTVPKVRQDRPQADLLKFKYDEFRTAAKLDVV</sequence>
<dbReference type="InterPro" id="IPR003615">
    <property type="entry name" value="HNH_nuc"/>
</dbReference>
<dbReference type="RefSeq" id="WP_342448960.1">
    <property type="nucleotide sequence ID" value="NZ_BAAAPQ010000026.1"/>
</dbReference>
<keyword evidence="2" id="KW-0255">Endonuclease</keyword>
<keyword evidence="3" id="KW-1185">Reference proteome</keyword>
<feature type="domain" description="HNH nuclease" evidence="1">
    <location>
        <begin position="195"/>
        <end position="244"/>
    </location>
</feature>
<reference evidence="2 3" key="1">
    <citation type="submission" date="2020-03" db="EMBL/GenBank/DDBJ databases">
        <title>Sequencing the genomes of 1000 actinobacteria strains.</title>
        <authorList>
            <person name="Klenk H.-P."/>
        </authorList>
    </citation>
    <scope>NUCLEOTIDE SEQUENCE [LARGE SCALE GENOMIC DNA]</scope>
    <source>
        <strain evidence="2 3">DSM 18964</strain>
    </source>
</reference>
<comment type="caution">
    <text evidence="2">The sequence shown here is derived from an EMBL/GenBank/DDBJ whole genome shotgun (WGS) entry which is preliminary data.</text>
</comment>
<name>A0A846RN45_9MICO</name>
<keyword evidence="2" id="KW-0540">Nuclease</keyword>
<keyword evidence="2" id="KW-0378">Hydrolase</keyword>
<dbReference type="GO" id="GO:0004519">
    <property type="term" value="F:endonuclease activity"/>
    <property type="evidence" value="ECO:0007669"/>
    <property type="project" value="UniProtKB-KW"/>
</dbReference>
<evidence type="ECO:0000313" key="2">
    <source>
        <dbReference type="EMBL" id="NJC55294.1"/>
    </source>
</evidence>
<dbReference type="Pfam" id="PF13391">
    <property type="entry name" value="HNH_2"/>
    <property type="match status" value="1"/>
</dbReference>
<dbReference type="EMBL" id="JAATJN010000001">
    <property type="protein sequence ID" value="NJC55294.1"/>
    <property type="molecule type" value="Genomic_DNA"/>
</dbReference>
<dbReference type="Proteomes" id="UP000576792">
    <property type="component" value="Unassembled WGS sequence"/>
</dbReference>
<gene>
    <name evidence="2" type="ORF">BKA07_000329</name>
</gene>
<protein>
    <submittedName>
        <fullName evidence="2">Putative restriction endonuclease</fullName>
    </submittedName>
</protein>
<dbReference type="AlphaFoldDB" id="A0A846RN45"/>
<proteinExistence type="predicted"/>
<organism evidence="2 3">
    <name type="scientific">Brevibacterium marinum</name>
    <dbReference type="NCBI Taxonomy" id="418643"/>
    <lineage>
        <taxon>Bacteria</taxon>
        <taxon>Bacillati</taxon>
        <taxon>Actinomycetota</taxon>
        <taxon>Actinomycetes</taxon>
        <taxon>Micrococcales</taxon>
        <taxon>Brevibacteriaceae</taxon>
        <taxon>Brevibacterium</taxon>
    </lineage>
</organism>
<evidence type="ECO:0000259" key="1">
    <source>
        <dbReference type="Pfam" id="PF13391"/>
    </source>
</evidence>
<accession>A0A846RN45</accession>